<evidence type="ECO:0000313" key="1">
    <source>
        <dbReference type="EMBL" id="CAI6355300.1"/>
    </source>
</evidence>
<evidence type="ECO:0000313" key="2">
    <source>
        <dbReference type="Proteomes" id="UP001160148"/>
    </source>
</evidence>
<gene>
    <name evidence="1" type="ORF">MEUPH1_LOCUS11172</name>
</gene>
<sequence length="122" mass="14104">MKNNIKDSYSKQLVQLLSENYVDLDSKNVLILVLLNALLVPTSKSYQIDKITGRRRLAKTSIVDAQKSFLLNTHTINDLYNQIQKEIENCYSLKQTLQPIVCIVGTEYVSIKEYQQITPRKR</sequence>
<name>A0AAV0WHL8_9HEMI</name>
<proteinExistence type="predicted"/>
<keyword evidence="2" id="KW-1185">Reference proteome</keyword>
<comment type="caution">
    <text evidence="1">The sequence shown here is derived from an EMBL/GenBank/DDBJ whole genome shotgun (WGS) entry which is preliminary data.</text>
</comment>
<reference evidence="1 2" key="1">
    <citation type="submission" date="2023-01" db="EMBL/GenBank/DDBJ databases">
        <authorList>
            <person name="Whitehead M."/>
        </authorList>
    </citation>
    <scope>NUCLEOTIDE SEQUENCE [LARGE SCALE GENOMIC DNA]</scope>
</reference>
<organism evidence="1 2">
    <name type="scientific">Macrosiphum euphorbiae</name>
    <name type="common">potato aphid</name>
    <dbReference type="NCBI Taxonomy" id="13131"/>
    <lineage>
        <taxon>Eukaryota</taxon>
        <taxon>Metazoa</taxon>
        <taxon>Ecdysozoa</taxon>
        <taxon>Arthropoda</taxon>
        <taxon>Hexapoda</taxon>
        <taxon>Insecta</taxon>
        <taxon>Pterygota</taxon>
        <taxon>Neoptera</taxon>
        <taxon>Paraneoptera</taxon>
        <taxon>Hemiptera</taxon>
        <taxon>Sternorrhyncha</taxon>
        <taxon>Aphidomorpha</taxon>
        <taxon>Aphidoidea</taxon>
        <taxon>Aphididae</taxon>
        <taxon>Macrosiphini</taxon>
        <taxon>Macrosiphum</taxon>
    </lineage>
</organism>
<dbReference type="Proteomes" id="UP001160148">
    <property type="component" value="Unassembled WGS sequence"/>
</dbReference>
<dbReference type="AlphaFoldDB" id="A0AAV0WHL8"/>
<protein>
    <submittedName>
        <fullName evidence="1">Uncharacterized protein</fullName>
    </submittedName>
</protein>
<accession>A0AAV0WHL8</accession>
<dbReference type="EMBL" id="CARXXK010000002">
    <property type="protein sequence ID" value="CAI6355300.1"/>
    <property type="molecule type" value="Genomic_DNA"/>
</dbReference>